<evidence type="ECO:0000313" key="2">
    <source>
        <dbReference type="EMBL" id="ETJ07545.1"/>
    </source>
</evidence>
<feature type="non-terminal residue" evidence="2">
    <location>
        <position position="37"/>
    </location>
</feature>
<gene>
    <name evidence="2" type="ORF">Q605_AUC00016G0002</name>
</gene>
<organism evidence="2 3">
    <name type="scientific">Actinomyces urogenitalis DORA_12</name>
    <dbReference type="NCBI Taxonomy" id="1403939"/>
    <lineage>
        <taxon>Bacteria</taxon>
        <taxon>Bacillati</taxon>
        <taxon>Actinomycetota</taxon>
        <taxon>Actinomycetes</taxon>
        <taxon>Actinomycetales</taxon>
        <taxon>Actinomycetaceae</taxon>
        <taxon>Actinomyces</taxon>
    </lineage>
</organism>
<dbReference type="AlphaFoldDB" id="W1VRX0"/>
<protein>
    <submittedName>
        <fullName evidence="2">Peptide ABC superfamily ATP binding cassette transporter, permease protein</fullName>
    </submittedName>
</protein>
<dbReference type="EMBL" id="AZLV01000016">
    <property type="protein sequence ID" value="ETJ07545.1"/>
    <property type="molecule type" value="Genomic_DNA"/>
</dbReference>
<dbReference type="Proteomes" id="UP000018852">
    <property type="component" value="Unassembled WGS sequence"/>
</dbReference>
<name>W1VRX0_9ACTO</name>
<feature type="region of interest" description="Disordered" evidence="1">
    <location>
        <begin position="1"/>
        <end position="37"/>
    </location>
</feature>
<sequence>MASNHNGMDSIGKQMTVGGHSPMDQPADMPVSESEAG</sequence>
<evidence type="ECO:0000313" key="3">
    <source>
        <dbReference type="Proteomes" id="UP000018852"/>
    </source>
</evidence>
<comment type="caution">
    <text evidence="2">The sequence shown here is derived from an EMBL/GenBank/DDBJ whole genome shotgun (WGS) entry which is preliminary data.</text>
</comment>
<accession>W1VRX0</accession>
<reference evidence="2 3" key="1">
    <citation type="submission" date="2013-12" db="EMBL/GenBank/DDBJ databases">
        <title>A Varibaculum cambriense genome reconstructed from a premature infant gut community with otherwise low bacterial novelty that shifts toward anaerobic metabolism during the third week of life.</title>
        <authorList>
            <person name="Brown C.T."/>
            <person name="Sharon I."/>
            <person name="Thomas B.C."/>
            <person name="Castelle C.J."/>
            <person name="Morowitz M.J."/>
            <person name="Banfield J.F."/>
        </authorList>
    </citation>
    <scope>NUCLEOTIDE SEQUENCE [LARGE SCALE GENOMIC DNA]</scope>
    <source>
        <strain evidence="3">DORA_12</strain>
    </source>
</reference>
<evidence type="ECO:0000256" key="1">
    <source>
        <dbReference type="SAM" id="MobiDB-lite"/>
    </source>
</evidence>
<proteinExistence type="predicted"/>